<accession>A0AA97PHT1</accession>
<protein>
    <submittedName>
        <fullName evidence="1">Uncharacterized protein</fullName>
    </submittedName>
</protein>
<reference evidence="1" key="1">
    <citation type="journal article" date="2012" name="PLoS Genet.">
        <title>Comparative analysis of the genomes of two field isolates of the rice blast fungus Magnaporthe oryzae.</title>
        <authorList>
            <person name="Xue M."/>
            <person name="Yang J."/>
            <person name="Li Z."/>
            <person name="Hu S."/>
            <person name="Yao N."/>
            <person name="Dean R.A."/>
            <person name="Zhao W."/>
            <person name="Shen M."/>
            <person name="Zhang H."/>
            <person name="Li C."/>
            <person name="Liu L."/>
            <person name="Cao L."/>
            <person name="Xu X."/>
            <person name="Xing Y."/>
            <person name="Hsiang T."/>
            <person name="Zhang Z."/>
            <person name="Xu J.R."/>
            <person name="Peng Y.L."/>
        </authorList>
    </citation>
    <scope>NUCLEOTIDE SEQUENCE</scope>
    <source>
        <strain evidence="1">Y34</strain>
    </source>
</reference>
<dbReference type="AlphaFoldDB" id="A0AA97PHT1"/>
<dbReference type="Proteomes" id="UP000011086">
    <property type="component" value="Unassembled WGS sequence"/>
</dbReference>
<sequence>MPIKEPKIGCRFVEIPRALRTVSQGRTQKKGVV</sequence>
<name>A0AA97PHT1_PYRO3</name>
<gene>
    <name evidence="1" type="ORF">OOU_Y34scaffold00726g62</name>
</gene>
<dbReference type="EMBL" id="JH793022">
    <property type="protein sequence ID" value="ELQ35102.1"/>
    <property type="molecule type" value="Genomic_DNA"/>
</dbReference>
<organism evidence="1">
    <name type="scientific">Pyricularia oryzae (strain Y34)</name>
    <name type="common">Rice blast fungus</name>
    <name type="synonym">Magnaporthe oryzae</name>
    <dbReference type="NCBI Taxonomy" id="1143189"/>
    <lineage>
        <taxon>Eukaryota</taxon>
        <taxon>Fungi</taxon>
        <taxon>Dikarya</taxon>
        <taxon>Ascomycota</taxon>
        <taxon>Pezizomycotina</taxon>
        <taxon>Sordariomycetes</taxon>
        <taxon>Sordariomycetidae</taxon>
        <taxon>Magnaporthales</taxon>
        <taxon>Pyriculariaceae</taxon>
        <taxon>Pyricularia</taxon>
    </lineage>
</organism>
<proteinExistence type="predicted"/>
<evidence type="ECO:0000313" key="1">
    <source>
        <dbReference type="EMBL" id="ELQ35102.1"/>
    </source>
</evidence>